<protein>
    <recommendedName>
        <fullName evidence="2">DUF1206 domain-containing protein</fullName>
    </recommendedName>
</protein>
<accession>A0A2W2BYC5</accession>
<keyword evidence="1" id="KW-0812">Transmembrane</keyword>
<feature type="domain" description="DUF1206" evidence="2">
    <location>
        <begin position="29"/>
        <end position="82"/>
    </location>
</feature>
<name>A0A2W2BYC5_9ACTN</name>
<sequence length="86" mass="9059">MALTRNAEATAARTANSRWLEPLARSGFVGYGIAGLLVVAAAVNYDPEQARGLDATLPAQTHGQLTVVALGIAAFGLFCLLQYRKV</sequence>
<feature type="transmembrane region" description="Helical" evidence="1">
    <location>
        <begin position="28"/>
        <end position="45"/>
    </location>
</feature>
<dbReference type="Proteomes" id="UP000248749">
    <property type="component" value="Unassembled WGS sequence"/>
</dbReference>
<evidence type="ECO:0000313" key="3">
    <source>
        <dbReference type="EMBL" id="PZF90620.1"/>
    </source>
</evidence>
<dbReference type="Pfam" id="PF06724">
    <property type="entry name" value="DUF1206"/>
    <property type="match status" value="1"/>
</dbReference>
<comment type="caution">
    <text evidence="3">The sequence shown here is derived from an EMBL/GenBank/DDBJ whole genome shotgun (WGS) entry which is preliminary data.</text>
</comment>
<evidence type="ECO:0000313" key="4">
    <source>
        <dbReference type="Proteomes" id="UP000248749"/>
    </source>
</evidence>
<evidence type="ECO:0000256" key="1">
    <source>
        <dbReference type="SAM" id="Phobius"/>
    </source>
</evidence>
<dbReference type="InterPro" id="IPR009597">
    <property type="entry name" value="DUF1206"/>
</dbReference>
<keyword evidence="1" id="KW-1133">Transmembrane helix</keyword>
<keyword evidence="1" id="KW-0472">Membrane</keyword>
<dbReference type="RefSeq" id="WP_233512685.1">
    <property type="nucleotide sequence ID" value="NZ_POUB01000225.1"/>
</dbReference>
<keyword evidence="4" id="KW-1185">Reference proteome</keyword>
<dbReference type="EMBL" id="POUB01000225">
    <property type="protein sequence ID" value="PZF90620.1"/>
    <property type="molecule type" value="Genomic_DNA"/>
</dbReference>
<reference evidence="3 4" key="1">
    <citation type="submission" date="2018-01" db="EMBL/GenBank/DDBJ databases">
        <title>Draft genome sequence of Salinispora sp. 13K206.</title>
        <authorList>
            <person name="Sahin N."/>
            <person name="Saygin H."/>
            <person name="Ay H."/>
        </authorList>
    </citation>
    <scope>NUCLEOTIDE SEQUENCE [LARGE SCALE GENOMIC DNA]</scope>
    <source>
        <strain evidence="3 4">13K206</strain>
    </source>
</reference>
<dbReference type="AlphaFoldDB" id="A0A2W2BYC5"/>
<evidence type="ECO:0000259" key="2">
    <source>
        <dbReference type="Pfam" id="PF06724"/>
    </source>
</evidence>
<feature type="transmembrane region" description="Helical" evidence="1">
    <location>
        <begin position="65"/>
        <end position="83"/>
    </location>
</feature>
<gene>
    <name evidence="3" type="ORF">C1I99_24260</name>
</gene>
<organism evidence="3 4">
    <name type="scientific">Micromonospora deserti</name>
    <dbReference type="NCBI Taxonomy" id="2070366"/>
    <lineage>
        <taxon>Bacteria</taxon>
        <taxon>Bacillati</taxon>
        <taxon>Actinomycetota</taxon>
        <taxon>Actinomycetes</taxon>
        <taxon>Micromonosporales</taxon>
        <taxon>Micromonosporaceae</taxon>
        <taxon>Micromonospora</taxon>
    </lineage>
</organism>
<proteinExistence type="predicted"/>